<accession>A0A0L0FXS2</accession>
<dbReference type="EC" id="3.5.1.89" evidence="2"/>
<keyword evidence="5" id="KW-1185">Reference proteome</keyword>
<evidence type="ECO:0000313" key="4">
    <source>
        <dbReference type="EMBL" id="KNC80763.1"/>
    </source>
</evidence>
<dbReference type="GO" id="GO:0006506">
    <property type="term" value="P:GPI anchor biosynthetic process"/>
    <property type="evidence" value="ECO:0007669"/>
    <property type="project" value="UniProtKB-UniPathway"/>
</dbReference>
<organism evidence="4 5">
    <name type="scientific">Sphaeroforma arctica JP610</name>
    <dbReference type="NCBI Taxonomy" id="667725"/>
    <lineage>
        <taxon>Eukaryota</taxon>
        <taxon>Ichthyosporea</taxon>
        <taxon>Ichthyophonida</taxon>
        <taxon>Sphaeroforma</taxon>
    </lineage>
</organism>
<dbReference type="Pfam" id="PF02585">
    <property type="entry name" value="PIG-L"/>
    <property type="match status" value="1"/>
</dbReference>
<dbReference type="UniPathway" id="UPA00196"/>
<dbReference type="eggNOG" id="KOG3332">
    <property type="taxonomic scope" value="Eukaryota"/>
</dbReference>
<evidence type="ECO:0000313" key="5">
    <source>
        <dbReference type="Proteomes" id="UP000054560"/>
    </source>
</evidence>
<evidence type="ECO:0000256" key="2">
    <source>
        <dbReference type="ARBA" id="ARBA00012176"/>
    </source>
</evidence>
<evidence type="ECO:0000256" key="1">
    <source>
        <dbReference type="ARBA" id="ARBA00006066"/>
    </source>
</evidence>
<dbReference type="EMBL" id="KQ242111">
    <property type="protein sequence ID" value="KNC80763.1"/>
    <property type="molecule type" value="Genomic_DNA"/>
</dbReference>
<keyword evidence="3" id="KW-0472">Membrane</keyword>
<name>A0A0L0FXS2_9EUKA</name>
<dbReference type="GO" id="GO:0016020">
    <property type="term" value="C:membrane"/>
    <property type="evidence" value="ECO:0007669"/>
    <property type="project" value="GOC"/>
</dbReference>
<keyword evidence="3" id="KW-1133">Transmembrane helix</keyword>
<dbReference type="Gene3D" id="3.40.50.10320">
    <property type="entry name" value="LmbE-like"/>
    <property type="match status" value="1"/>
</dbReference>
<comment type="similarity">
    <text evidence="1">Belongs to the PIGL family.</text>
</comment>
<dbReference type="Proteomes" id="UP000054560">
    <property type="component" value="Unassembled WGS sequence"/>
</dbReference>
<dbReference type="OrthoDB" id="440160at2759"/>
<dbReference type="PANTHER" id="PTHR12993:SF11">
    <property type="entry name" value="N-ACETYLGLUCOSAMINYL-PHOSPHATIDYLINOSITOL DE-N-ACETYLASE"/>
    <property type="match status" value="1"/>
</dbReference>
<dbReference type="STRING" id="667725.A0A0L0FXS2"/>
<dbReference type="GO" id="GO:0005783">
    <property type="term" value="C:endoplasmic reticulum"/>
    <property type="evidence" value="ECO:0007669"/>
    <property type="project" value="TreeGrafter"/>
</dbReference>
<dbReference type="SUPFAM" id="SSF102588">
    <property type="entry name" value="LmbE-like"/>
    <property type="match status" value="1"/>
</dbReference>
<dbReference type="GO" id="GO:0000225">
    <property type="term" value="F:N-acetylglucosaminylphosphatidylinositol deacetylase activity"/>
    <property type="evidence" value="ECO:0007669"/>
    <property type="project" value="UniProtKB-EC"/>
</dbReference>
<dbReference type="RefSeq" id="XP_014154665.1">
    <property type="nucleotide sequence ID" value="XM_014299190.1"/>
</dbReference>
<dbReference type="AlphaFoldDB" id="A0A0L0FXS2"/>
<gene>
    <name evidence="4" type="ORF">SARC_06890</name>
</gene>
<protein>
    <recommendedName>
        <fullName evidence="2">N-acetylglucosaminylphosphatidylinositol deacetylase</fullName>
        <ecNumber evidence="2">3.5.1.89</ecNumber>
    </recommendedName>
</protein>
<dbReference type="GeneID" id="25907394"/>
<dbReference type="InterPro" id="IPR024078">
    <property type="entry name" value="LmbE-like_dom_sf"/>
</dbReference>
<reference evidence="4 5" key="1">
    <citation type="submission" date="2011-02" db="EMBL/GenBank/DDBJ databases">
        <title>The Genome Sequence of Sphaeroforma arctica JP610.</title>
        <authorList>
            <consortium name="The Broad Institute Genome Sequencing Platform"/>
            <person name="Russ C."/>
            <person name="Cuomo C."/>
            <person name="Young S.K."/>
            <person name="Zeng Q."/>
            <person name="Gargeya S."/>
            <person name="Alvarado L."/>
            <person name="Berlin A."/>
            <person name="Chapman S.B."/>
            <person name="Chen Z."/>
            <person name="Freedman E."/>
            <person name="Gellesch M."/>
            <person name="Goldberg J."/>
            <person name="Griggs A."/>
            <person name="Gujja S."/>
            <person name="Heilman E."/>
            <person name="Heiman D."/>
            <person name="Howarth C."/>
            <person name="Mehta T."/>
            <person name="Neiman D."/>
            <person name="Pearson M."/>
            <person name="Roberts A."/>
            <person name="Saif S."/>
            <person name="Shea T."/>
            <person name="Shenoy N."/>
            <person name="Sisk P."/>
            <person name="Stolte C."/>
            <person name="Sykes S."/>
            <person name="White J."/>
            <person name="Yandava C."/>
            <person name="Burger G."/>
            <person name="Gray M.W."/>
            <person name="Holland P.W.H."/>
            <person name="King N."/>
            <person name="Lang F.B.F."/>
            <person name="Roger A.J."/>
            <person name="Ruiz-Trillo I."/>
            <person name="Haas B."/>
            <person name="Nusbaum C."/>
            <person name="Birren B."/>
        </authorList>
    </citation>
    <scope>NUCLEOTIDE SEQUENCE [LARGE SCALE GENOMIC DNA]</scope>
    <source>
        <strain evidence="4 5">JP610</strain>
    </source>
</reference>
<feature type="transmembrane region" description="Helical" evidence="3">
    <location>
        <begin position="12"/>
        <end position="32"/>
    </location>
</feature>
<dbReference type="PANTHER" id="PTHR12993">
    <property type="entry name" value="N-ACETYLGLUCOSAMINYL-PHOSPHATIDYLINOSITOL DE-N-ACETYLASE-RELATED"/>
    <property type="match status" value="1"/>
</dbReference>
<dbReference type="InterPro" id="IPR003737">
    <property type="entry name" value="GlcNAc_PI_deacetylase-related"/>
</dbReference>
<keyword evidence="3" id="KW-0812">Transmembrane</keyword>
<proteinExistence type="inferred from homology"/>
<evidence type="ECO:0000256" key="3">
    <source>
        <dbReference type="SAM" id="Phobius"/>
    </source>
</evidence>
<sequence>MIQDSLTDPVTILLAYVLVLWYTALILWYILLQKQRAGYKNGNKAQSTENESDLEPPALIVIAHPDDECMFFAPTIISLRKQGRPVHILCLSTGNYNGLGAIRSRELEASCKILGVRQTDCEALDDKRFPDGPKKWNAQEVASVVAHYIKENGIRIVITFDSGGVSEHPNHVSCYDGVRHLADTGKLDTNIKAYSLQSISLWRKYSGCLDVIVSSTSGHSFLAVGSPSDVWTAQTAMNEHTSQLVWFRKLYIVFSRYMYFNTLDRINA</sequence>